<feature type="chain" id="PRO_5010329223" description="Lipoprotein" evidence="1">
    <location>
        <begin position="22"/>
        <end position="215"/>
    </location>
</feature>
<dbReference type="Proteomes" id="UP000182719">
    <property type="component" value="Unassembled WGS sequence"/>
</dbReference>
<name>A0A1H8DC98_STIAU</name>
<reference evidence="3" key="1">
    <citation type="submission" date="2016-10" db="EMBL/GenBank/DDBJ databases">
        <authorList>
            <person name="Varghese N."/>
            <person name="Submissions S."/>
        </authorList>
    </citation>
    <scope>NUCLEOTIDE SEQUENCE [LARGE SCALE GENOMIC DNA]</scope>
    <source>
        <strain evidence="3">DSM 17044</strain>
    </source>
</reference>
<keyword evidence="1" id="KW-0732">Signal</keyword>
<proteinExistence type="predicted"/>
<evidence type="ECO:0000256" key="1">
    <source>
        <dbReference type="SAM" id="SignalP"/>
    </source>
</evidence>
<evidence type="ECO:0000313" key="3">
    <source>
        <dbReference type="Proteomes" id="UP000182719"/>
    </source>
</evidence>
<keyword evidence="3" id="KW-1185">Reference proteome</keyword>
<protein>
    <recommendedName>
        <fullName evidence="4">Lipoprotein</fullName>
    </recommendedName>
</protein>
<organism evidence="2 3">
    <name type="scientific">Stigmatella aurantiaca</name>
    <dbReference type="NCBI Taxonomy" id="41"/>
    <lineage>
        <taxon>Bacteria</taxon>
        <taxon>Pseudomonadati</taxon>
        <taxon>Myxococcota</taxon>
        <taxon>Myxococcia</taxon>
        <taxon>Myxococcales</taxon>
        <taxon>Cystobacterineae</taxon>
        <taxon>Archangiaceae</taxon>
        <taxon>Stigmatella</taxon>
    </lineage>
</organism>
<evidence type="ECO:0008006" key="4">
    <source>
        <dbReference type="Google" id="ProtNLM"/>
    </source>
</evidence>
<feature type="signal peptide" evidence="1">
    <location>
        <begin position="1"/>
        <end position="21"/>
    </location>
</feature>
<accession>A0A1H8DC98</accession>
<dbReference type="RefSeq" id="WP_245769001.1">
    <property type="nucleotide sequence ID" value="NZ_FOAP01000029.1"/>
</dbReference>
<dbReference type="EMBL" id="FOAP01000029">
    <property type="protein sequence ID" value="SEN04117.1"/>
    <property type="molecule type" value="Genomic_DNA"/>
</dbReference>
<sequence length="215" mass="23467">MRRNLLLLALALLAPSHPACTRERPPLTRTALRQLHVTQGVLSEAADGRLAVEVSKVRAVVPGLDDATAAELRFTYLGPTRVQKALASGESRQQLGLKLRAQDGCNVVYVMWRLGPKAGLHVSVKSNPKNHTSAECGNRGYTRVRAQREVPVPELVPGASHTLYAEWEGPALRVQVDGVLAWEGTLPPEAFDFEGPVGLRTDNGRFELELLTQQP</sequence>
<dbReference type="AlphaFoldDB" id="A0A1H8DC98"/>
<gene>
    <name evidence="2" type="ORF">SAMN05444354_1295</name>
</gene>
<evidence type="ECO:0000313" key="2">
    <source>
        <dbReference type="EMBL" id="SEN04117.1"/>
    </source>
</evidence>